<dbReference type="Proteomes" id="UP000600565">
    <property type="component" value="Unassembled WGS sequence"/>
</dbReference>
<organism evidence="2 3">
    <name type="scientific">Solibacillus merdavium</name>
    <dbReference type="NCBI Taxonomy" id="2762218"/>
    <lineage>
        <taxon>Bacteria</taxon>
        <taxon>Bacillati</taxon>
        <taxon>Bacillota</taxon>
        <taxon>Bacilli</taxon>
        <taxon>Bacillales</taxon>
        <taxon>Caryophanaceae</taxon>
        <taxon>Solibacillus</taxon>
    </lineage>
</organism>
<reference evidence="2 3" key="1">
    <citation type="submission" date="2020-08" db="EMBL/GenBank/DDBJ databases">
        <title>A Genomic Blueprint of the Chicken Gut Microbiome.</title>
        <authorList>
            <person name="Gilroy R."/>
            <person name="Ravi A."/>
            <person name="Getino M."/>
            <person name="Pursley I."/>
            <person name="Horton D.L."/>
            <person name="Alikhan N.-F."/>
            <person name="Baker D."/>
            <person name="Gharbi K."/>
            <person name="Hall N."/>
            <person name="Watson M."/>
            <person name="Adriaenssens E.M."/>
            <person name="Foster-Nyarko E."/>
            <person name="Jarju S."/>
            <person name="Secka A."/>
            <person name="Antonio M."/>
            <person name="Oren A."/>
            <person name="Chaudhuri R."/>
            <person name="La Ragione R.M."/>
            <person name="Hildebrand F."/>
            <person name="Pallen M.J."/>
        </authorList>
    </citation>
    <scope>NUCLEOTIDE SEQUENCE [LARGE SCALE GENOMIC DNA]</scope>
    <source>
        <strain evidence="2 3">Sa1YVA6</strain>
    </source>
</reference>
<feature type="transmembrane region" description="Helical" evidence="1">
    <location>
        <begin position="34"/>
        <end position="55"/>
    </location>
</feature>
<keyword evidence="1" id="KW-1133">Transmembrane helix</keyword>
<evidence type="ECO:0000313" key="3">
    <source>
        <dbReference type="Proteomes" id="UP000600565"/>
    </source>
</evidence>
<gene>
    <name evidence="2" type="ORF">H9632_04625</name>
</gene>
<sequence>MFILFLIVAILCIFPIVALYYWGGDSGKPSKLSYLLLCLTIAIWTSFLTGVFTLLPDRLANVLWEGSWIGILILGFIAFLYEFKKNKAYAFSALIICFINGSFYMFAKFISSM</sequence>
<dbReference type="EMBL" id="JACSPW010000003">
    <property type="protein sequence ID" value="MBD8032342.1"/>
    <property type="molecule type" value="Genomic_DNA"/>
</dbReference>
<keyword evidence="1" id="KW-0472">Membrane</keyword>
<feature type="transmembrane region" description="Helical" evidence="1">
    <location>
        <begin position="62"/>
        <end position="81"/>
    </location>
</feature>
<accession>A0ABR8XK79</accession>
<dbReference type="RefSeq" id="WP_191702945.1">
    <property type="nucleotide sequence ID" value="NZ_JACSPW010000003.1"/>
</dbReference>
<proteinExistence type="predicted"/>
<protein>
    <submittedName>
        <fullName evidence="2">Uncharacterized protein</fullName>
    </submittedName>
</protein>
<evidence type="ECO:0000256" key="1">
    <source>
        <dbReference type="SAM" id="Phobius"/>
    </source>
</evidence>
<keyword evidence="1" id="KW-0812">Transmembrane</keyword>
<comment type="caution">
    <text evidence="2">The sequence shown here is derived from an EMBL/GenBank/DDBJ whole genome shotgun (WGS) entry which is preliminary data.</text>
</comment>
<feature type="transmembrane region" description="Helical" evidence="1">
    <location>
        <begin position="87"/>
        <end position="107"/>
    </location>
</feature>
<name>A0ABR8XK79_9BACL</name>
<keyword evidence="3" id="KW-1185">Reference proteome</keyword>
<evidence type="ECO:0000313" key="2">
    <source>
        <dbReference type="EMBL" id="MBD8032342.1"/>
    </source>
</evidence>